<dbReference type="Pfam" id="PF14539">
    <property type="entry name" value="DUF4442"/>
    <property type="match status" value="1"/>
</dbReference>
<gene>
    <name evidence="1" type="ORF">BCR44DRAFT_108761</name>
</gene>
<proteinExistence type="predicted"/>
<reference evidence="1 2" key="1">
    <citation type="submission" date="2016-07" db="EMBL/GenBank/DDBJ databases">
        <title>Pervasive Adenine N6-methylation of Active Genes in Fungi.</title>
        <authorList>
            <consortium name="DOE Joint Genome Institute"/>
            <person name="Mondo S.J."/>
            <person name="Dannebaum R.O."/>
            <person name="Kuo R.C."/>
            <person name="Labutti K."/>
            <person name="Haridas S."/>
            <person name="Kuo A."/>
            <person name="Salamov A."/>
            <person name="Ahrendt S.R."/>
            <person name="Lipzen A."/>
            <person name="Sullivan W."/>
            <person name="Andreopoulos W.B."/>
            <person name="Clum A."/>
            <person name="Lindquist E."/>
            <person name="Daum C."/>
            <person name="Ramamoorthy G.K."/>
            <person name="Gryganskyi A."/>
            <person name="Culley D."/>
            <person name="Magnuson J.K."/>
            <person name="James T.Y."/>
            <person name="O'Malley M.A."/>
            <person name="Stajich J.E."/>
            <person name="Spatafora J.W."/>
            <person name="Visel A."/>
            <person name="Grigoriev I.V."/>
        </authorList>
    </citation>
    <scope>NUCLEOTIDE SEQUENCE [LARGE SCALE GENOMIC DNA]</scope>
    <source>
        <strain evidence="1 2">PL171</strain>
    </source>
</reference>
<evidence type="ECO:0000313" key="1">
    <source>
        <dbReference type="EMBL" id="ORZ35518.1"/>
    </source>
</evidence>
<dbReference type="AlphaFoldDB" id="A0A1Y2HLP5"/>
<feature type="non-terminal residue" evidence="1">
    <location>
        <position position="152"/>
    </location>
</feature>
<dbReference type="InterPro" id="IPR029069">
    <property type="entry name" value="HotDog_dom_sf"/>
</dbReference>
<dbReference type="SUPFAM" id="SSF54637">
    <property type="entry name" value="Thioesterase/thiol ester dehydrase-isomerase"/>
    <property type="match status" value="1"/>
</dbReference>
<dbReference type="EMBL" id="MCFL01000022">
    <property type="protein sequence ID" value="ORZ35518.1"/>
    <property type="molecule type" value="Genomic_DNA"/>
</dbReference>
<keyword evidence="2" id="KW-1185">Reference proteome</keyword>
<evidence type="ECO:0000313" key="2">
    <source>
        <dbReference type="Proteomes" id="UP000193411"/>
    </source>
</evidence>
<dbReference type="OrthoDB" id="10255641at2759"/>
<sequence>FLDVFRSCQRVPLLGPTLFSTYIRLAAPYSGSVSPRITVFTPGHCRIELEERWALRNPFSSIHALALLNAGELSTGMAFLSLTQDMGRRAIITKLSGTYKKKARGTVFAECTIPQDMQAWLAAGGSGPKMVKSTIKNLQGEVVAECEAEWTV</sequence>
<evidence type="ECO:0008006" key="3">
    <source>
        <dbReference type="Google" id="ProtNLM"/>
    </source>
</evidence>
<accession>A0A1Y2HLP5</accession>
<name>A0A1Y2HLP5_9FUNG</name>
<dbReference type="Gene3D" id="3.10.129.10">
    <property type="entry name" value="Hotdog Thioesterase"/>
    <property type="match status" value="1"/>
</dbReference>
<protein>
    <recommendedName>
        <fullName evidence="3">HotDog domain-containing protein</fullName>
    </recommendedName>
</protein>
<comment type="caution">
    <text evidence="1">The sequence shown here is derived from an EMBL/GenBank/DDBJ whole genome shotgun (WGS) entry which is preliminary data.</text>
</comment>
<organism evidence="1 2">
    <name type="scientific">Catenaria anguillulae PL171</name>
    <dbReference type="NCBI Taxonomy" id="765915"/>
    <lineage>
        <taxon>Eukaryota</taxon>
        <taxon>Fungi</taxon>
        <taxon>Fungi incertae sedis</taxon>
        <taxon>Blastocladiomycota</taxon>
        <taxon>Blastocladiomycetes</taxon>
        <taxon>Blastocladiales</taxon>
        <taxon>Catenariaceae</taxon>
        <taxon>Catenaria</taxon>
    </lineage>
</organism>
<dbReference type="Proteomes" id="UP000193411">
    <property type="component" value="Unassembled WGS sequence"/>
</dbReference>
<feature type="non-terminal residue" evidence="1">
    <location>
        <position position="1"/>
    </location>
</feature>
<dbReference type="InterPro" id="IPR027961">
    <property type="entry name" value="DUF4442"/>
</dbReference>